<dbReference type="NCBIfam" id="TIGR00835">
    <property type="entry name" value="agcS"/>
    <property type="match status" value="1"/>
</dbReference>
<feature type="transmembrane region" description="Helical" evidence="9">
    <location>
        <begin position="355"/>
        <end position="375"/>
    </location>
</feature>
<dbReference type="EMBL" id="CP011974">
    <property type="protein sequence ID" value="AKO92090.1"/>
    <property type="molecule type" value="Genomic_DNA"/>
</dbReference>
<dbReference type="Pfam" id="PF01235">
    <property type="entry name" value="Na_Ala_symp"/>
    <property type="match status" value="1"/>
</dbReference>
<evidence type="ECO:0000256" key="4">
    <source>
        <dbReference type="ARBA" id="ARBA00022475"/>
    </source>
</evidence>
<evidence type="ECO:0000256" key="9">
    <source>
        <dbReference type="RuleBase" id="RU363064"/>
    </source>
</evidence>
<dbReference type="RefSeq" id="WP_046217016.1">
    <property type="nucleotide sequence ID" value="NZ_CP011974.1"/>
</dbReference>
<evidence type="ECO:0000256" key="5">
    <source>
        <dbReference type="ARBA" id="ARBA00022692"/>
    </source>
</evidence>
<evidence type="ECO:0000256" key="2">
    <source>
        <dbReference type="ARBA" id="ARBA00009261"/>
    </source>
</evidence>
<dbReference type="InterPro" id="IPR001463">
    <property type="entry name" value="Na/Ala_symport"/>
</dbReference>
<reference evidence="11" key="2">
    <citation type="submission" date="2015-06" db="EMBL/GenBank/DDBJ databases">
        <title>Genome Sequence of Bacillus endophyticus and Analysis of its Companion Mechanism in the Ketogulonigenium vulgare-Bacillus strain Consortium.</title>
        <authorList>
            <person name="Jia N."/>
            <person name="Du J."/>
            <person name="Ding M.-Z."/>
            <person name="Gao F."/>
            <person name="Yuan Y.-J."/>
        </authorList>
    </citation>
    <scope>NUCLEOTIDE SEQUENCE [LARGE SCALE GENOMIC DNA]</scope>
    <source>
        <strain evidence="11">Hbe603</strain>
    </source>
</reference>
<feature type="transmembrane region" description="Helical" evidence="9">
    <location>
        <begin position="295"/>
        <end position="316"/>
    </location>
</feature>
<dbReference type="AlphaFoldDB" id="A0A0H4KEP1"/>
<dbReference type="PATRIC" id="fig|135735.6.peg.1695"/>
<evidence type="ECO:0000256" key="6">
    <source>
        <dbReference type="ARBA" id="ARBA00022847"/>
    </source>
</evidence>
<keyword evidence="11" id="KW-1185">Reference proteome</keyword>
<dbReference type="OrthoDB" id="9804874at2"/>
<sequence length="494" mass="54027">METLVNWLNSYVWSPVLVYTLLGLGLFYSIATRFLQFRLFKDMIKLVFESKSSEAGVSSFQALALSISSRVGVGTIAGVATAIAYGGPGAVFWMWFMTCLGACTSFIETTLAQVYKRKLDGEFRGGTPYYIEKGLKLKWLAVLFAVITMIVASILIPGVQVNTVASAMNTAFGVEPVFTGIVLVVALSFIIFGGVKRIAKTAEVIVPFMASAYIIVCIIVLVANASKIPEMFVLIFTSAFGTHAAFGGIIGSAITWGVKRGTFANAAGFGSETFYPAATEVSHPAKQGLVQAFSVYIDTLIICSATAFMILVTGMYNVTPEGKQPIVNNLGNHEPGPIYTQNAVESVIPGFGAPFIAIAILFFAFTTLITYFYMADTNLAFLNRNRKVKLVWPKHVLRIALLITVFYCSINTSVFAWALGDLGFGIMAWLNLFSIFLLTKTALKVLKDYERQKKEGKNPVFDPTKVGISDAEFWEKESLEKEDAERKDRKVISS</sequence>
<gene>
    <name evidence="10" type="ORF">BEH_08245</name>
</gene>
<protein>
    <submittedName>
        <fullName evidence="10">Sodium:alanine symporter</fullName>
    </submittedName>
</protein>
<evidence type="ECO:0000256" key="7">
    <source>
        <dbReference type="ARBA" id="ARBA00022989"/>
    </source>
</evidence>
<keyword evidence="7 9" id="KW-1133">Transmembrane helix</keyword>
<keyword evidence="5 9" id="KW-0812">Transmembrane</keyword>
<accession>A0A0H4KEP1</accession>
<comment type="similarity">
    <text evidence="2 9">Belongs to the alanine or glycine:cation symporter (AGCS) (TC 2.A.25) family.</text>
</comment>
<dbReference type="Proteomes" id="UP000036202">
    <property type="component" value="Chromosome"/>
</dbReference>
<feature type="transmembrane region" description="Helical" evidence="9">
    <location>
        <begin position="396"/>
        <end position="418"/>
    </location>
</feature>
<dbReference type="GO" id="GO:0005283">
    <property type="term" value="F:amino acid:sodium symporter activity"/>
    <property type="evidence" value="ECO:0007669"/>
    <property type="project" value="InterPro"/>
</dbReference>
<dbReference type="PRINTS" id="PR00175">
    <property type="entry name" value="NAALASMPORT"/>
</dbReference>
<reference evidence="10 11" key="1">
    <citation type="journal article" date="2015" name="PLoS ONE">
        <title>Genome Sequence of Bacillus endophyticus and Analysis of Its Companion Mechanism in the Ketogulonigenium vulgare-Bacillus Strain Consortium.</title>
        <authorList>
            <person name="Jia N."/>
            <person name="Du J."/>
            <person name="Ding M.Z."/>
            <person name="Gao F."/>
            <person name="Yuan Y.J."/>
        </authorList>
    </citation>
    <scope>NUCLEOTIDE SEQUENCE [LARGE SCALE GENOMIC DNA]</scope>
    <source>
        <strain evidence="10 11">Hbe603</strain>
    </source>
</reference>
<feature type="transmembrane region" description="Helical" evidence="9">
    <location>
        <begin position="424"/>
        <end position="443"/>
    </location>
</feature>
<feature type="transmembrane region" description="Helical" evidence="9">
    <location>
        <begin position="231"/>
        <end position="254"/>
    </location>
</feature>
<evidence type="ECO:0000313" key="10">
    <source>
        <dbReference type="EMBL" id="AKO92090.1"/>
    </source>
</evidence>
<evidence type="ECO:0000256" key="3">
    <source>
        <dbReference type="ARBA" id="ARBA00022448"/>
    </source>
</evidence>
<dbReference type="FunFam" id="1.20.1740.10:FF:000004">
    <property type="entry name" value="Sodium:alanine symporter family protein"/>
    <property type="match status" value="1"/>
</dbReference>
<proteinExistence type="inferred from homology"/>
<feature type="transmembrane region" description="Helical" evidence="9">
    <location>
        <begin position="171"/>
        <end position="192"/>
    </location>
</feature>
<dbReference type="Gene3D" id="1.20.1740.10">
    <property type="entry name" value="Amino acid/polyamine transporter I"/>
    <property type="match status" value="1"/>
</dbReference>
<keyword evidence="3 9" id="KW-0813">Transport</keyword>
<evidence type="ECO:0000256" key="1">
    <source>
        <dbReference type="ARBA" id="ARBA00004651"/>
    </source>
</evidence>
<feature type="transmembrane region" description="Helical" evidence="9">
    <location>
        <begin position="204"/>
        <end position="225"/>
    </location>
</feature>
<dbReference type="PANTHER" id="PTHR30330:SF7">
    <property type="entry name" value="SODIUM_PROTON-DEPENDENT ALANINE CARRIER PROTEIN YRBD-RELATED"/>
    <property type="match status" value="1"/>
</dbReference>
<feature type="transmembrane region" description="Helical" evidence="9">
    <location>
        <begin position="139"/>
        <end position="159"/>
    </location>
</feature>
<dbReference type="KEGG" id="beo:BEH_08245"/>
<keyword evidence="4 9" id="KW-1003">Cell membrane</keyword>
<evidence type="ECO:0000313" key="11">
    <source>
        <dbReference type="Proteomes" id="UP000036202"/>
    </source>
</evidence>
<dbReference type="GO" id="GO:0005886">
    <property type="term" value="C:plasma membrane"/>
    <property type="evidence" value="ECO:0007669"/>
    <property type="project" value="UniProtKB-SubCell"/>
</dbReference>
<organism evidence="10 11">
    <name type="scientific">Priestia filamentosa</name>
    <dbReference type="NCBI Taxonomy" id="1402861"/>
    <lineage>
        <taxon>Bacteria</taxon>
        <taxon>Bacillati</taxon>
        <taxon>Bacillota</taxon>
        <taxon>Bacilli</taxon>
        <taxon>Bacillales</taxon>
        <taxon>Bacillaceae</taxon>
        <taxon>Priestia</taxon>
    </lineage>
</organism>
<evidence type="ECO:0000256" key="8">
    <source>
        <dbReference type="ARBA" id="ARBA00023136"/>
    </source>
</evidence>
<comment type="subcellular location">
    <subcellularLocation>
        <location evidence="1 9">Cell membrane</location>
        <topology evidence="1 9">Multi-pass membrane protein</topology>
    </subcellularLocation>
</comment>
<name>A0A0H4KEP1_9BACI</name>
<feature type="transmembrane region" description="Helical" evidence="9">
    <location>
        <begin position="12"/>
        <end position="35"/>
    </location>
</feature>
<dbReference type="PANTHER" id="PTHR30330">
    <property type="entry name" value="AGSS FAMILY TRANSPORTER, SODIUM-ALANINE"/>
    <property type="match status" value="1"/>
</dbReference>
<keyword evidence="6 9" id="KW-0769">Symport</keyword>
<feature type="transmembrane region" description="Helical" evidence="9">
    <location>
        <begin position="62"/>
        <end position="86"/>
    </location>
</feature>
<keyword evidence="8 9" id="KW-0472">Membrane</keyword>